<dbReference type="NCBIfam" id="TIGR00494">
    <property type="entry name" value="crcB"/>
    <property type="match status" value="1"/>
</dbReference>
<dbReference type="PANTHER" id="PTHR28259:SF1">
    <property type="entry name" value="FLUORIDE EXPORT PROTEIN 1-RELATED"/>
    <property type="match status" value="1"/>
</dbReference>
<evidence type="ECO:0000256" key="7">
    <source>
        <dbReference type="ARBA" id="ARBA00035120"/>
    </source>
</evidence>
<keyword evidence="3 10" id="KW-0812">Transmembrane</keyword>
<proteinExistence type="inferred from homology"/>
<comment type="similarity">
    <text evidence="7 10">Belongs to the fluoride channel Fluc/FEX (TC 1.A.43) family.</text>
</comment>
<evidence type="ECO:0000256" key="2">
    <source>
        <dbReference type="ARBA" id="ARBA00022475"/>
    </source>
</evidence>
<comment type="catalytic activity">
    <reaction evidence="8">
        <text>fluoride(in) = fluoride(out)</text>
        <dbReference type="Rhea" id="RHEA:76159"/>
        <dbReference type="ChEBI" id="CHEBI:17051"/>
    </reaction>
    <physiologicalReaction direction="left-to-right" evidence="8">
        <dbReference type="Rhea" id="RHEA:76160"/>
    </physiologicalReaction>
</comment>
<keyword evidence="6 10" id="KW-0407">Ion channel</keyword>
<dbReference type="EMBL" id="JAMQJZ010000005">
    <property type="protein sequence ID" value="MDC3420400.1"/>
    <property type="molecule type" value="Genomic_DNA"/>
</dbReference>
<accession>A0A9X4AJH0</accession>
<dbReference type="GO" id="GO:0062054">
    <property type="term" value="F:fluoride channel activity"/>
    <property type="evidence" value="ECO:0007669"/>
    <property type="project" value="UniProtKB-UniRule"/>
</dbReference>
<comment type="function">
    <text evidence="9 10">Fluoride-specific ion channel. Important for reducing fluoride concentration in the cell, thus reducing its toxicity.</text>
</comment>
<name>A0A9X4AJH0_9BACI</name>
<keyword evidence="2 10" id="KW-1003">Cell membrane</keyword>
<dbReference type="InterPro" id="IPR003691">
    <property type="entry name" value="FluC"/>
</dbReference>
<evidence type="ECO:0000256" key="6">
    <source>
        <dbReference type="ARBA" id="ARBA00023303"/>
    </source>
</evidence>
<keyword evidence="10" id="KW-0406">Ion transport</keyword>
<keyword evidence="10" id="KW-0479">Metal-binding</keyword>
<feature type="binding site" evidence="10">
    <location>
        <position position="71"/>
    </location>
    <ligand>
        <name>Na(+)</name>
        <dbReference type="ChEBI" id="CHEBI:29101"/>
        <note>structural</note>
    </ligand>
</feature>
<dbReference type="Proteomes" id="UP001145072">
    <property type="component" value="Unassembled WGS sequence"/>
</dbReference>
<evidence type="ECO:0000256" key="3">
    <source>
        <dbReference type="ARBA" id="ARBA00022692"/>
    </source>
</evidence>
<evidence type="ECO:0000313" key="12">
    <source>
        <dbReference type="Proteomes" id="UP001145072"/>
    </source>
</evidence>
<comment type="subcellular location">
    <subcellularLocation>
        <location evidence="1 10">Cell membrane</location>
        <topology evidence="1 10">Multi-pass membrane protein</topology>
    </subcellularLocation>
</comment>
<reference evidence="11" key="1">
    <citation type="submission" date="2022-06" db="EMBL/GenBank/DDBJ databases">
        <title>Aquibacillus sp. a new bacterium isolated from soil saline samples.</title>
        <authorList>
            <person name="Galisteo C."/>
            <person name="De La Haba R."/>
            <person name="Sanchez-Porro C."/>
            <person name="Ventosa A."/>
        </authorList>
    </citation>
    <scope>NUCLEOTIDE SEQUENCE</scope>
    <source>
        <strain evidence="11">JCM 12387</strain>
    </source>
</reference>
<keyword evidence="10" id="KW-0915">Sodium</keyword>
<protein>
    <recommendedName>
        <fullName evidence="10">Fluoride-specific ion channel FluC</fullName>
    </recommendedName>
</protein>
<feature type="transmembrane region" description="Helical" evidence="10">
    <location>
        <begin position="32"/>
        <end position="52"/>
    </location>
</feature>
<comment type="caution">
    <text evidence="11">The sequence shown here is derived from an EMBL/GenBank/DDBJ whole genome shotgun (WGS) entry which is preliminary data.</text>
</comment>
<keyword evidence="10" id="KW-0813">Transport</keyword>
<dbReference type="GO" id="GO:0140114">
    <property type="term" value="P:cellular detoxification of fluoride"/>
    <property type="evidence" value="ECO:0007669"/>
    <property type="project" value="UniProtKB-UniRule"/>
</dbReference>
<dbReference type="GO" id="GO:0005886">
    <property type="term" value="C:plasma membrane"/>
    <property type="evidence" value="ECO:0007669"/>
    <property type="project" value="UniProtKB-SubCell"/>
</dbReference>
<feature type="transmembrane region" description="Helical" evidence="10">
    <location>
        <begin position="96"/>
        <end position="117"/>
    </location>
</feature>
<evidence type="ECO:0000313" key="11">
    <source>
        <dbReference type="EMBL" id="MDC3420400.1"/>
    </source>
</evidence>
<evidence type="ECO:0000256" key="8">
    <source>
        <dbReference type="ARBA" id="ARBA00035585"/>
    </source>
</evidence>
<keyword evidence="12" id="KW-1185">Reference proteome</keyword>
<gene>
    <name evidence="10 11" type="primary">crcB</name>
    <name evidence="10" type="synonym">fluC</name>
    <name evidence="11" type="ORF">NC661_08480</name>
</gene>
<dbReference type="HAMAP" id="MF_00454">
    <property type="entry name" value="FluC"/>
    <property type="match status" value="1"/>
</dbReference>
<keyword evidence="4 10" id="KW-1133">Transmembrane helix</keyword>
<dbReference type="PANTHER" id="PTHR28259">
    <property type="entry name" value="FLUORIDE EXPORT PROTEIN 1-RELATED"/>
    <property type="match status" value="1"/>
</dbReference>
<comment type="activity regulation">
    <text evidence="10">Na(+) is not transported, but it plays an essential structural role and its presence is essential for fluoride channel function.</text>
</comment>
<evidence type="ECO:0000256" key="5">
    <source>
        <dbReference type="ARBA" id="ARBA00023136"/>
    </source>
</evidence>
<dbReference type="AlphaFoldDB" id="A0A9X4AJH0"/>
<keyword evidence="5 10" id="KW-0472">Membrane</keyword>
<evidence type="ECO:0000256" key="1">
    <source>
        <dbReference type="ARBA" id="ARBA00004651"/>
    </source>
</evidence>
<evidence type="ECO:0000256" key="9">
    <source>
        <dbReference type="ARBA" id="ARBA00049940"/>
    </source>
</evidence>
<evidence type="ECO:0000256" key="10">
    <source>
        <dbReference type="HAMAP-Rule" id="MF_00454"/>
    </source>
</evidence>
<feature type="binding site" evidence="10">
    <location>
        <position position="74"/>
    </location>
    <ligand>
        <name>Na(+)</name>
        <dbReference type="ChEBI" id="CHEBI:29101"/>
        <note>structural</note>
    </ligand>
</feature>
<evidence type="ECO:0000256" key="4">
    <source>
        <dbReference type="ARBA" id="ARBA00022989"/>
    </source>
</evidence>
<dbReference type="GO" id="GO:0046872">
    <property type="term" value="F:metal ion binding"/>
    <property type="evidence" value="ECO:0007669"/>
    <property type="project" value="UniProtKB-KW"/>
</dbReference>
<feature type="transmembrane region" description="Helical" evidence="10">
    <location>
        <begin position="59"/>
        <end position="76"/>
    </location>
</feature>
<sequence>MNLLLVASGGFIGAICRYQISLAFNRTPLKPYGTWIANISGSLLLGLLFVFWEKEYLHADLWLLFGTGFCGSYTTFSTFGTETLTMLQAGHLKQAFIYILTSLFISFSAVILIFIILT</sequence>
<organism evidence="11 12">
    <name type="scientific">Aquibacillus koreensis</name>
    <dbReference type="NCBI Taxonomy" id="279446"/>
    <lineage>
        <taxon>Bacteria</taxon>
        <taxon>Bacillati</taxon>
        <taxon>Bacillota</taxon>
        <taxon>Bacilli</taxon>
        <taxon>Bacillales</taxon>
        <taxon>Bacillaceae</taxon>
        <taxon>Aquibacillus</taxon>
    </lineage>
</organism>
<dbReference type="RefSeq" id="WP_259869038.1">
    <property type="nucleotide sequence ID" value="NZ_JAMQJZ010000005.1"/>
</dbReference>
<dbReference type="Pfam" id="PF02537">
    <property type="entry name" value="CRCB"/>
    <property type="match status" value="1"/>
</dbReference>